<keyword evidence="5" id="KW-1185">Reference proteome</keyword>
<accession>A0ABD3MWT0</accession>
<dbReference type="InterPro" id="IPR057990">
    <property type="entry name" value="TPR_SYO1"/>
</dbReference>
<evidence type="ECO:0000256" key="1">
    <source>
        <dbReference type="ARBA" id="ARBA00049983"/>
    </source>
</evidence>
<name>A0ABD3MWT0_9STRA</name>
<feature type="compositionally biased region" description="Low complexity" evidence="2">
    <location>
        <begin position="240"/>
        <end position="249"/>
    </location>
</feature>
<comment type="similarity">
    <text evidence="1">Belongs to the nuclear import and ribosome assembly adapter family.</text>
</comment>
<dbReference type="Proteomes" id="UP001530315">
    <property type="component" value="Unassembled WGS sequence"/>
</dbReference>
<dbReference type="EMBL" id="JALLAZ020001705">
    <property type="protein sequence ID" value="KAL3767408.1"/>
    <property type="molecule type" value="Genomic_DNA"/>
</dbReference>
<dbReference type="SUPFAM" id="SSF48371">
    <property type="entry name" value="ARM repeat"/>
    <property type="match status" value="1"/>
</dbReference>
<dbReference type="PANTHER" id="PTHR13347">
    <property type="entry name" value="HEAT REPEAT-CONTAINING PROTEIN 3"/>
    <property type="match status" value="1"/>
</dbReference>
<organism evidence="4 5">
    <name type="scientific">Stephanodiscus triporus</name>
    <dbReference type="NCBI Taxonomy" id="2934178"/>
    <lineage>
        <taxon>Eukaryota</taxon>
        <taxon>Sar</taxon>
        <taxon>Stramenopiles</taxon>
        <taxon>Ochrophyta</taxon>
        <taxon>Bacillariophyta</taxon>
        <taxon>Coscinodiscophyceae</taxon>
        <taxon>Thalassiosirophycidae</taxon>
        <taxon>Stephanodiscales</taxon>
        <taxon>Stephanodiscaceae</taxon>
        <taxon>Stephanodiscus</taxon>
    </lineage>
</organism>
<dbReference type="PANTHER" id="PTHR13347:SF1">
    <property type="entry name" value="HEAT REPEAT-CONTAINING PROTEIN 3"/>
    <property type="match status" value="1"/>
</dbReference>
<dbReference type="AlphaFoldDB" id="A0ABD3MWT0"/>
<proteinExistence type="inferred from homology"/>
<sequence length="348" mass="38814">MANLPLKILRFFRDWVDFPAAFAAASTVMVVATPDDSNDGSIIVDVKTENASKTFRLPVLVSKDIDEVLSTCALCLGNVLACNLLVDCSNGAGADEEKNSINNLFWQELASMLEDNDHNHLRHVTSLMLSLLLRNQPRSRIALVDATTLDRLIFLLLSKNYVATSVATAVKSDGDKINDDETILQIQRSIILILGTLGTIAHPESMDAKVCRALLSRLTLAMSNGGGTPLVGGDGRERQQQQQQRQPKQQQHEGAKRTARFSIIITHEILNVLMDMYGSDDCHEQVFVDECVLDYFTKCLPWFKRTIKWVGANGNSSRSKRNPMEEEGFVWNETVLNATRFIKYKQGQ</sequence>
<evidence type="ECO:0000256" key="2">
    <source>
        <dbReference type="SAM" id="MobiDB-lite"/>
    </source>
</evidence>
<feature type="region of interest" description="Disordered" evidence="2">
    <location>
        <begin position="229"/>
        <end position="256"/>
    </location>
</feature>
<reference evidence="4 5" key="1">
    <citation type="submission" date="2024-10" db="EMBL/GenBank/DDBJ databases">
        <title>Updated reference genomes for cyclostephanoid diatoms.</title>
        <authorList>
            <person name="Roberts W.R."/>
            <person name="Alverson A.J."/>
        </authorList>
    </citation>
    <scope>NUCLEOTIDE SEQUENCE [LARGE SCALE GENOMIC DNA]</scope>
    <source>
        <strain evidence="4 5">AJA276-08</strain>
    </source>
</reference>
<dbReference type="Gene3D" id="1.25.10.10">
    <property type="entry name" value="Leucine-rich Repeat Variant"/>
    <property type="match status" value="1"/>
</dbReference>
<evidence type="ECO:0000259" key="3">
    <source>
        <dbReference type="Pfam" id="PF25567"/>
    </source>
</evidence>
<comment type="caution">
    <text evidence="4">The sequence shown here is derived from an EMBL/GenBank/DDBJ whole genome shotgun (WGS) entry which is preliminary data.</text>
</comment>
<gene>
    <name evidence="4" type="ORF">ACHAW5_007668</name>
</gene>
<dbReference type="InterPro" id="IPR052616">
    <property type="entry name" value="SYO1-like"/>
</dbReference>
<protein>
    <recommendedName>
        <fullName evidence="3">SYO1-like TPR repeats domain-containing protein</fullName>
    </recommendedName>
</protein>
<feature type="domain" description="SYO1-like TPR repeats" evidence="3">
    <location>
        <begin position="262"/>
        <end position="347"/>
    </location>
</feature>
<evidence type="ECO:0000313" key="4">
    <source>
        <dbReference type="EMBL" id="KAL3767408.1"/>
    </source>
</evidence>
<dbReference type="Pfam" id="PF25567">
    <property type="entry name" value="TPR_SYO1"/>
    <property type="match status" value="1"/>
</dbReference>
<dbReference type="InterPro" id="IPR016024">
    <property type="entry name" value="ARM-type_fold"/>
</dbReference>
<evidence type="ECO:0000313" key="5">
    <source>
        <dbReference type="Proteomes" id="UP001530315"/>
    </source>
</evidence>
<dbReference type="InterPro" id="IPR011989">
    <property type="entry name" value="ARM-like"/>
</dbReference>